<protein>
    <recommendedName>
        <fullName evidence="3">POTRA domain-containing protein</fullName>
    </recommendedName>
</protein>
<accession>A0A2V4BTI4</accession>
<organism evidence="1 2">
    <name type="scientific">Flavobacterium cheongpyeongense</name>
    <dbReference type="NCBI Taxonomy" id="2212651"/>
    <lineage>
        <taxon>Bacteria</taxon>
        <taxon>Pseudomonadati</taxon>
        <taxon>Bacteroidota</taxon>
        <taxon>Flavobacteriia</taxon>
        <taxon>Flavobacteriales</taxon>
        <taxon>Flavobacteriaceae</taxon>
        <taxon>Flavobacterium</taxon>
    </lineage>
</organism>
<dbReference type="OrthoDB" id="9811416at2"/>
<name>A0A2V4BTI4_9FLAO</name>
<dbReference type="Proteomes" id="UP000247903">
    <property type="component" value="Unassembled WGS sequence"/>
</dbReference>
<evidence type="ECO:0000313" key="1">
    <source>
        <dbReference type="EMBL" id="PXY41937.1"/>
    </source>
</evidence>
<keyword evidence="2" id="KW-1185">Reference proteome</keyword>
<comment type="caution">
    <text evidence="1">The sequence shown here is derived from an EMBL/GenBank/DDBJ whole genome shotgun (WGS) entry which is preliminary data.</text>
</comment>
<reference evidence="1 2" key="1">
    <citation type="submission" date="2018-05" db="EMBL/GenBank/DDBJ databases">
        <title>Flavobacterium sp. strain IMCC34759, incomplete genome.</title>
        <authorList>
            <person name="Joung Y."/>
            <person name="Cho J."/>
        </authorList>
    </citation>
    <scope>NUCLEOTIDE SEQUENCE [LARGE SCALE GENOMIC DNA]</scope>
    <source>
        <strain evidence="1 2">IMCC34759</strain>
    </source>
</reference>
<gene>
    <name evidence="1" type="ORF">DMB65_05065</name>
</gene>
<evidence type="ECO:0000313" key="2">
    <source>
        <dbReference type="Proteomes" id="UP000247903"/>
    </source>
</evidence>
<dbReference type="EMBL" id="QJHK01000003">
    <property type="protein sequence ID" value="PXY41937.1"/>
    <property type="molecule type" value="Genomic_DNA"/>
</dbReference>
<sequence>MKQLLLKQLLQIITFLLISIFGYGQNFNLKISGTNKIENAIIDSLNYTKKHLNTKSVIDESISSIEKLYKKGYLDVKTVENQNENDSTYTYKLSLGSKIKYTYIYIGRNNSFFDSYKTKNDTVIIPYKETENFMNQIIIDAERQGFALSKLKLENIQTKNSIIYADLNFNSEKKRNVNSIIINYTNNNRKDYFPKGHLKQLHKTYISKTFNQKIIKELYKDINNFGFINQTKYPEILFTNDSTKIYVYIEKRKANTFDGYIGFSNDENKKLNLNGYIDVTLQNTLKAGEQFSLYWKSDGNQQKTFNTKLEIPYIFKSPLGIKAQLNIFKQDSTFQNTKTAIDLGYYIKYNSKLYLGYQSTESSDIQNTNNTTISDFKNTFITSTFDYTKTDAVNYLFPKKANTSLVFGFGKRNTNNQPETATSSNQFYTNLNFSYNFELNEKNFININLQNFYLKSDNYIVNELFRFGGINSIRGFLENSLQGNFFSSILTEYRYIVSKNLYINSILDYGIYQDLTRSINKNKIDKLTGIGAGTTIQTTNGPLRINLTNSVLSGQNLKLYNTIINICYNVKF</sequence>
<dbReference type="AlphaFoldDB" id="A0A2V4BTI4"/>
<dbReference type="Gene3D" id="2.40.160.50">
    <property type="entry name" value="membrane protein fhac: a member of the omp85/tpsb transporter family"/>
    <property type="match status" value="1"/>
</dbReference>
<proteinExistence type="predicted"/>
<evidence type="ECO:0008006" key="3">
    <source>
        <dbReference type="Google" id="ProtNLM"/>
    </source>
</evidence>